<dbReference type="InterPro" id="IPR000980">
    <property type="entry name" value="SH2"/>
</dbReference>
<dbReference type="Pfam" id="PF18379">
    <property type="entry name" value="FERM_F1"/>
    <property type="match status" value="1"/>
</dbReference>
<keyword evidence="2" id="KW-0808">Transferase</keyword>
<dbReference type="InterPro" id="IPR019748">
    <property type="entry name" value="FERM_central"/>
</dbReference>
<dbReference type="Proteomes" id="UP000327044">
    <property type="component" value="Unassembled WGS sequence"/>
</dbReference>
<evidence type="ECO:0000256" key="1">
    <source>
        <dbReference type="ARBA" id="ARBA00022553"/>
    </source>
</evidence>
<dbReference type="InterPro" id="IPR001245">
    <property type="entry name" value="Ser-Thr/Tyr_kinase_cat_dom"/>
</dbReference>
<evidence type="ECO:0000256" key="3">
    <source>
        <dbReference type="ARBA" id="ARBA00022737"/>
    </source>
</evidence>
<dbReference type="InterPro" id="IPR011009">
    <property type="entry name" value="Kinase-like_dom_sf"/>
</dbReference>
<dbReference type="SMART" id="SM00295">
    <property type="entry name" value="B41"/>
    <property type="match status" value="1"/>
</dbReference>
<dbReference type="GO" id="GO:0005126">
    <property type="term" value="F:cytokine receptor binding"/>
    <property type="evidence" value="ECO:0007669"/>
    <property type="project" value="TreeGrafter"/>
</dbReference>
<dbReference type="GO" id="GO:0009887">
    <property type="term" value="P:animal organ morphogenesis"/>
    <property type="evidence" value="ECO:0007669"/>
    <property type="project" value="UniProtKB-ARBA"/>
</dbReference>
<dbReference type="EMBL" id="VVIM01000001">
    <property type="protein sequence ID" value="KAB0805260.1"/>
    <property type="molecule type" value="Genomic_DNA"/>
</dbReference>
<evidence type="ECO:0000256" key="4">
    <source>
        <dbReference type="ARBA" id="ARBA00022777"/>
    </source>
</evidence>
<keyword evidence="4" id="KW-0418">Kinase</keyword>
<dbReference type="InterPro" id="IPR000719">
    <property type="entry name" value="Prot_kinase_dom"/>
</dbReference>
<dbReference type="Gene3D" id="3.30.505.10">
    <property type="entry name" value="SH2 domain"/>
    <property type="match status" value="1"/>
</dbReference>
<dbReference type="InterPro" id="IPR041381">
    <property type="entry name" value="JAK1-3/TYK2_PHL_dom"/>
</dbReference>
<dbReference type="PROSITE" id="PS50057">
    <property type="entry name" value="FERM_3"/>
    <property type="match status" value="1"/>
</dbReference>
<dbReference type="InterPro" id="IPR000299">
    <property type="entry name" value="FERM_domain"/>
</dbReference>
<evidence type="ECO:0000256" key="2">
    <source>
        <dbReference type="ARBA" id="ARBA00022679"/>
    </source>
</evidence>
<dbReference type="Gene3D" id="1.10.510.10">
    <property type="entry name" value="Transferase(Phosphotransferase) domain 1"/>
    <property type="match status" value="2"/>
</dbReference>
<dbReference type="InterPro" id="IPR014352">
    <property type="entry name" value="FERM/acyl-CoA-bd_prot_sf"/>
</dbReference>
<organism evidence="10 11">
    <name type="scientific">Photinus pyralis</name>
    <name type="common">Common eastern firefly</name>
    <name type="synonym">Lampyris pyralis</name>
    <dbReference type="NCBI Taxonomy" id="7054"/>
    <lineage>
        <taxon>Eukaryota</taxon>
        <taxon>Metazoa</taxon>
        <taxon>Ecdysozoa</taxon>
        <taxon>Arthropoda</taxon>
        <taxon>Hexapoda</taxon>
        <taxon>Insecta</taxon>
        <taxon>Pterygota</taxon>
        <taxon>Neoptera</taxon>
        <taxon>Endopterygota</taxon>
        <taxon>Coleoptera</taxon>
        <taxon>Polyphaga</taxon>
        <taxon>Elateriformia</taxon>
        <taxon>Elateroidea</taxon>
        <taxon>Lampyridae</taxon>
        <taxon>Lampyrinae</taxon>
        <taxon>Photinus</taxon>
    </lineage>
</organism>
<dbReference type="AlphaFoldDB" id="A0A5N4B7D4"/>
<dbReference type="InterPro" id="IPR036860">
    <property type="entry name" value="SH2_dom_sf"/>
</dbReference>
<dbReference type="Gene3D" id="1.20.80.10">
    <property type="match status" value="1"/>
</dbReference>
<dbReference type="SUPFAM" id="SSF55550">
    <property type="entry name" value="SH2 domain"/>
    <property type="match status" value="1"/>
</dbReference>
<dbReference type="CDD" id="cd14473">
    <property type="entry name" value="FERM_B-lobe"/>
    <property type="match status" value="1"/>
</dbReference>
<evidence type="ECO:0008006" key="12">
    <source>
        <dbReference type="Google" id="ProtNLM"/>
    </source>
</evidence>
<evidence type="ECO:0000256" key="6">
    <source>
        <dbReference type="ARBA" id="ARBA00023137"/>
    </source>
</evidence>
<dbReference type="GO" id="GO:0035556">
    <property type="term" value="P:intracellular signal transduction"/>
    <property type="evidence" value="ECO:0007669"/>
    <property type="project" value="TreeGrafter"/>
</dbReference>
<feature type="domain" description="Protein kinase" evidence="8">
    <location>
        <begin position="690"/>
        <end position="857"/>
    </location>
</feature>
<keyword evidence="7" id="KW-0547">Nucleotide-binding</keyword>
<dbReference type="GO" id="GO:0030182">
    <property type="term" value="P:neuron differentiation"/>
    <property type="evidence" value="ECO:0007669"/>
    <property type="project" value="UniProtKB-ARBA"/>
</dbReference>
<dbReference type="GO" id="GO:0007259">
    <property type="term" value="P:cell surface receptor signaling pathway via JAK-STAT"/>
    <property type="evidence" value="ECO:0007669"/>
    <property type="project" value="TreeGrafter"/>
</dbReference>
<gene>
    <name evidence="10" type="ORF">PPYR_02230</name>
</gene>
<dbReference type="GO" id="GO:0002009">
    <property type="term" value="P:morphogenesis of an epithelium"/>
    <property type="evidence" value="ECO:0007669"/>
    <property type="project" value="UniProtKB-ARBA"/>
</dbReference>
<dbReference type="PANTHER" id="PTHR45807:SF7">
    <property type="entry name" value="TYROSINE-PROTEIN KINASE HOPSCOTCH"/>
    <property type="match status" value="1"/>
</dbReference>
<evidence type="ECO:0000259" key="9">
    <source>
        <dbReference type="PROSITE" id="PS50057"/>
    </source>
</evidence>
<dbReference type="GO" id="GO:0005524">
    <property type="term" value="F:ATP binding"/>
    <property type="evidence" value="ECO:0007669"/>
    <property type="project" value="UniProtKB-UniRule"/>
</dbReference>
<dbReference type="InterPro" id="IPR017441">
    <property type="entry name" value="Protein_kinase_ATP_BS"/>
</dbReference>
<name>A0A5N4B7D4_PHOPY</name>
<evidence type="ECO:0000256" key="5">
    <source>
        <dbReference type="ARBA" id="ARBA00022999"/>
    </source>
</evidence>
<evidence type="ECO:0000259" key="8">
    <source>
        <dbReference type="PROSITE" id="PS50011"/>
    </source>
</evidence>
<dbReference type="GO" id="GO:0004715">
    <property type="term" value="F:non-membrane spanning protein tyrosine kinase activity"/>
    <property type="evidence" value="ECO:0007669"/>
    <property type="project" value="TreeGrafter"/>
</dbReference>
<dbReference type="SUPFAM" id="SSF47031">
    <property type="entry name" value="Second domain of FERM"/>
    <property type="match status" value="1"/>
</dbReference>
<evidence type="ECO:0000313" key="10">
    <source>
        <dbReference type="EMBL" id="KAB0805260.1"/>
    </source>
</evidence>
<dbReference type="GO" id="GO:0005829">
    <property type="term" value="C:cytosol"/>
    <property type="evidence" value="ECO:0007669"/>
    <property type="project" value="TreeGrafter"/>
</dbReference>
<protein>
    <recommendedName>
        <fullName evidence="12">Non-specific protein-tyrosine kinase</fullName>
    </recommendedName>
</protein>
<keyword evidence="6" id="KW-0829">Tyrosine-protein kinase</keyword>
<keyword evidence="1" id="KW-0597">Phosphoprotein</keyword>
<dbReference type="InterPro" id="IPR041155">
    <property type="entry name" value="FERM_F1"/>
</dbReference>
<comment type="caution">
    <text evidence="10">The sequence shown here is derived from an EMBL/GenBank/DDBJ whole genome shotgun (WGS) entry which is preliminary data.</text>
</comment>
<evidence type="ECO:0000256" key="7">
    <source>
        <dbReference type="PROSITE-ProRule" id="PRU10141"/>
    </source>
</evidence>
<dbReference type="PROSITE" id="PS50011">
    <property type="entry name" value="PROTEIN_KINASE_DOM"/>
    <property type="match status" value="1"/>
</dbReference>
<keyword evidence="11" id="KW-1185">Reference proteome</keyword>
<keyword evidence="7" id="KW-0067">ATP-binding</keyword>
<accession>A0A5N4B7D4</accession>
<feature type="binding site" evidence="7">
    <location>
        <position position="726"/>
    </location>
    <ligand>
        <name>ATP</name>
        <dbReference type="ChEBI" id="CHEBI:30616"/>
    </ligand>
</feature>
<evidence type="ECO:0000313" key="11">
    <source>
        <dbReference type="Proteomes" id="UP000327044"/>
    </source>
</evidence>
<dbReference type="InterPro" id="IPR019749">
    <property type="entry name" value="Band_41_domain"/>
</dbReference>
<dbReference type="PANTHER" id="PTHR45807">
    <property type="entry name" value="TYROSINE-PROTEIN KINASE HOPSCOTCH"/>
    <property type="match status" value="1"/>
</dbReference>
<feature type="domain" description="FERM" evidence="9">
    <location>
        <begin position="4"/>
        <end position="301"/>
    </location>
</feature>
<dbReference type="Pfam" id="PF17887">
    <property type="entry name" value="Jak1_Phl"/>
    <property type="match status" value="1"/>
</dbReference>
<keyword evidence="3" id="KW-0677">Repeat</keyword>
<dbReference type="PROSITE" id="PS00107">
    <property type="entry name" value="PROTEIN_KINASE_ATP"/>
    <property type="match status" value="1"/>
</dbReference>
<dbReference type="InterPro" id="IPR051286">
    <property type="entry name" value="JAK"/>
</dbReference>
<proteinExistence type="predicted"/>
<dbReference type="InParanoid" id="A0A5N4B7D4"/>
<dbReference type="Pfam" id="PF21990">
    <property type="entry name" value="SH2_1"/>
    <property type="match status" value="1"/>
</dbReference>
<dbReference type="FunCoup" id="A0A5N4B7D4">
    <property type="interactions" value="636"/>
</dbReference>
<reference evidence="10 11" key="1">
    <citation type="journal article" date="2018" name="Elife">
        <title>Firefly genomes illuminate parallel origins of bioluminescence in beetles.</title>
        <authorList>
            <person name="Fallon T.R."/>
            <person name="Lower S.E."/>
            <person name="Chang C.H."/>
            <person name="Bessho-Uehara M."/>
            <person name="Martin G.J."/>
            <person name="Bewick A.J."/>
            <person name="Behringer M."/>
            <person name="Debat H.J."/>
            <person name="Wong I."/>
            <person name="Day J.C."/>
            <person name="Suvorov A."/>
            <person name="Silva C.J."/>
            <person name="Stanger-Hall K.F."/>
            <person name="Hall D.W."/>
            <person name="Schmitz R.J."/>
            <person name="Nelson D.R."/>
            <person name="Lewis S.M."/>
            <person name="Shigenobu S."/>
            <person name="Bybee S.M."/>
            <person name="Larracuente A.M."/>
            <person name="Oba Y."/>
            <person name="Weng J.K."/>
        </authorList>
    </citation>
    <scope>NUCLEOTIDE SEQUENCE [LARGE SCALE GENOMIC DNA]</scope>
    <source>
        <strain evidence="10">1611_PpyrPB1</strain>
        <tissue evidence="10">Whole body</tissue>
    </source>
</reference>
<dbReference type="GO" id="GO:0071944">
    <property type="term" value="C:cell periphery"/>
    <property type="evidence" value="ECO:0007669"/>
    <property type="project" value="UniProtKB-ARBA"/>
</dbReference>
<dbReference type="Pfam" id="PF07714">
    <property type="entry name" value="PK_Tyr_Ser-Thr"/>
    <property type="match status" value="2"/>
</dbReference>
<dbReference type="SUPFAM" id="SSF56112">
    <property type="entry name" value="Protein kinase-like (PK-like)"/>
    <property type="match status" value="2"/>
</dbReference>
<dbReference type="GO" id="GO:0019221">
    <property type="term" value="P:cytokine-mediated signaling pathway"/>
    <property type="evidence" value="ECO:0007669"/>
    <property type="project" value="TreeGrafter"/>
</dbReference>
<dbReference type="InterPro" id="IPR035963">
    <property type="entry name" value="FERM_2"/>
</dbReference>
<keyword evidence="5" id="KW-0727">SH2 domain</keyword>
<sequence>MASNTLKISLVTDGKAVHVPYTSKTIAEDICISICKQLSIGPVARHIFALRITGKQIFLTPVSTFNEKLHSYDFRVRYRISDINNLKETDKNAFDYYFHQVRSDVLENKIPDLIYEKYKRELVGLGVTDMYRVMLEKDLSRDTVVSDYKKYIPKEVLKRHSLFIKKPIHDSLSNIQKASHDPWYVRMEYLKQSSVMAPEYLAEEYKAVTDHNGALTSVIVRVSPFHTPQPGIRYCLDSEREKWEHICGIDELCHISVRRDGTVEISRKNGIPFYLNFHSLLHMFSFVSLLDGYYRLSCKWIFNLCKDMTTPSLQKLYSMKCHGPVGGEFSYAKLEEKRGNRPGCFILRESQLKYNTYYIDVCMRESAKPKTFKLEKLATDEFIFNDDLNRYKSIQHLMLSYNDPKESIYLKECLPPSEYDISPLLLSRTDNIAGDSVADSTAVHSLIPAQPLCIHSRDLQVYKGQKKEGKDGITVVYRCMWRLAKGKKIEVAMKVLKHDLYEKYLKDFMELTGHWAYLESSAIVRLFGITLSSPVAMILEHMRLGPLDEYLRENKALLKVVDLIEAASNLASALWHLMKLSSLSHSDIISVNSIFSTNTESTAIDELVSVSDMAEADSDLTATSDSSRENSLTSKCLFYSQDMDNYEDNISCNFSTVFSNFNFSVATSATSLDSISSMQSIFELDANCNVILQGRIGQGFYGEVYKGTLEYLGDEDSEPRLVAVKKLKTSAVSTCLQDFEREISIMKTLTHPNIVDILGVLQEPEVSLVMEFVHHGSLQSYLKIYRESLTIKQLLKYALDIAKGEIDQLTLEARAVLPLNPIMTYEAYVETQISVPANVPSICVRSNNLSLLAGKPP</sequence>